<accession>A0ABT4I872</accession>
<dbReference type="InterPro" id="IPR028098">
    <property type="entry name" value="Glyco_trans_4-like_N"/>
</dbReference>
<keyword evidence="2" id="KW-0808">Transferase</keyword>
<proteinExistence type="predicted"/>
<dbReference type="PANTHER" id="PTHR12526:SF510">
    <property type="entry name" value="D-INOSITOL 3-PHOSPHATE GLYCOSYLTRANSFERASE"/>
    <property type="match status" value="1"/>
</dbReference>
<name>A0ABT4I872_9ACTO</name>
<feature type="domain" description="Glycosyl transferase family 1" evidence="3">
    <location>
        <begin position="169"/>
        <end position="321"/>
    </location>
</feature>
<evidence type="ECO:0000313" key="5">
    <source>
        <dbReference type="EMBL" id="MCZ0857942.1"/>
    </source>
</evidence>
<evidence type="ECO:0000259" key="4">
    <source>
        <dbReference type="Pfam" id="PF13439"/>
    </source>
</evidence>
<feature type="domain" description="Glycosyltransferase subfamily 4-like N-terminal" evidence="4">
    <location>
        <begin position="395"/>
        <end position="553"/>
    </location>
</feature>
<comment type="caution">
    <text evidence="5">The sequence shown here is derived from an EMBL/GenBank/DDBJ whole genome shotgun (WGS) entry which is preliminary data.</text>
</comment>
<keyword evidence="6" id="KW-1185">Reference proteome</keyword>
<dbReference type="CDD" id="cd03801">
    <property type="entry name" value="GT4_PimA-like"/>
    <property type="match status" value="1"/>
</dbReference>
<keyword evidence="1" id="KW-0328">Glycosyltransferase</keyword>
<dbReference type="EMBL" id="JAPTMY010000014">
    <property type="protein sequence ID" value="MCZ0857942.1"/>
    <property type="molecule type" value="Genomic_DNA"/>
</dbReference>
<gene>
    <name evidence="5" type="ORF">OHJ16_07775</name>
</gene>
<dbReference type="SUPFAM" id="SSF53756">
    <property type="entry name" value="UDP-Glycosyltransferase/glycogen phosphorylase"/>
    <property type="match status" value="2"/>
</dbReference>
<dbReference type="Pfam" id="PF13439">
    <property type="entry name" value="Glyco_transf_4"/>
    <property type="match status" value="1"/>
</dbReference>
<dbReference type="PANTHER" id="PTHR12526">
    <property type="entry name" value="GLYCOSYLTRANSFERASE"/>
    <property type="match status" value="1"/>
</dbReference>
<dbReference type="RefSeq" id="WP_268917433.1">
    <property type="nucleotide sequence ID" value="NZ_JAPTMY010000014.1"/>
</dbReference>
<evidence type="ECO:0000256" key="1">
    <source>
        <dbReference type="ARBA" id="ARBA00022676"/>
    </source>
</evidence>
<evidence type="ECO:0000256" key="2">
    <source>
        <dbReference type="ARBA" id="ARBA00022679"/>
    </source>
</evidence>
<dbReference type="Pfam" id="PF00534">
    <property type="entry name" value="Glycos_transf_1"/>
    <property type="match status" value="2"/>
</dbReference>
<dbReference type="Proteomes" id="UP001072034">
    <property type="component" value="Unassembled WGS sequence"/>
</dbReference>
<evidence type="ECO:0000313" key="6">
    <source>
        <dbReference type="Proteomes" id="UP001072034"/>
    </source>
</evidence>
<reference evidence="5" key="1">
    <citation type="submission" date="2022-10" db="EMBL/GenBank/DDBJ databases">
        <title>Genome sequence of Actinomyces israelii ATCC 10048.</title>
        <authorList>
            <person name="Watt R.M."/>
            <person name="Tong W.M."/>
        </authorList>
    </citation>
    <scope>NUCLEOTIDE SEQUENCE</scope>
    <source>
        <strain evidence="5">ATCC 10048</strain>
    </source>
</reference>
<dbReference type="Gene3D" id="3.40.50.2000">
    <property type="entry name" value="Glycogen Phosphorylase B"/>
    <property type="match status" value="3"/>
</dbReference>
<protein>
    <submittedName>
        <fullName evidence="5">Glycosyltransferase</fullName>
    </submittedName>
</protein>
<evidence type="ECO:0000259" key="3">
    <source>
        <dbReference type="Pfam" id="PF00534"/>
    </source>
</evidence>
<sequence length="741" mass="80412">MRARRRRIGFIGRIDPDETMVDGQTVKTRTLYRYLVRRFGAANIRAVDTLDYRHQGGRVVRELIRCLHACDDVVVLLSSGGRRALFPILWLASQVLGVRVHHDLIGGSLADDVEADASGRLVRYLNSFEVNWVETRALADRLRALGVRNVSHLPNFKDVDDVDVDPQAPRGRPRRLCTLSRVTPEKGIDNAVRAVAAINGDGPPVVTLDVFGPIEPSYEEHFRRLIDSVPHVRYAGRVPPERAAAAVSGHFALIFPTEWTGEGVPGTIIDAMHAGLPVVASRWRYYGEMLQDGVTGLSYDFDRPELLEATIRELLALPEARIVSMRRALLERARAYTPEAVFGEITRTLTGAARGPVAAGPGAPAALTAPALGPTTAAPSDGTRVMIVVHGLETGGAEMMVLHLARELDRAGHPVRVVSLHGDETDVAGLMRRAGIDVVALNKAGGPDPRTVLRLRAQMRDFSPTVVHTHLPVLEYVLPAARLYGRRVGIIHTVHNLARAETRHRVLRAVNRRAFSHGVVPVALNEEVRSSICREYALPPSAVPVVGNGIDLDAFRAPARRGVDGEGARLLCVARLAPAKNHALLLQTVARLRESGRDVSLTLVGDGPLRGALEERARQLGISEHVRFAGRRTDTPAFYRDADVFVLLSDYEGMPMSIIEAMASGLPVVATRAGGVGELVDDGVNGALVEADAAAAAEAIAAICDDPALYARLSAGAVRTASRHSAKAMMEKYVDLYDRHR</sequence>
<feature type="domain" description="Glycosyl transferase family 1" evidence="3">
    <location>
        <begin position="562"/>
        <end position="715"/>
    </location>
</feature>
<dbReference type="InterPro" id="IPR001296">
    <property type="entry name" value="Glyco_trans_1"/>
</dbReference>
<organism evidence="5 6">
    <name type="scientific">Actinomyces israelii</name>
    <dbReference type="NCBI Taxonomy" id="1659"/>
    <lineage>
        <taxon>Bacteria</taxon>
        <taxon>Bacillati</taxon>
        <taxon>Actinomycetota</taxon>
        <taxon>Actinomycetes</taxon>
        <taxon>Actinomycetales</taxon>
        <taxon>Actinomycetaceae</taxon>
        <taxon>Actinomyces</taxon>
    </lineage>
</organism>